<dbReference type="RefSeq" id="WP_048474536.1">
    <property type="nucleotide sequence ID" value="NZ_JBIRUD010000016.1"/>
</dbReference>
<feature type="region of interest" description="Disordered" evidence="1">
    <location>
        <begin position="333"/>
        <end position="399"/>
    </location>
</feature>
<proteinExistence type="predicted"/>
<keyword evidence="2" id="KW-1133">Transmembrane helix</keyword>
<feature type="transmembrane region" description="Helical" evidence="2">
    <location>
        <begin position="12"/>
        <end position="36"/>
    </location>
</feature>
<reference evidence="3 4" key="1">
    <citation type="submission" date="2015-06" db="EMBL/GenBank/DDBJ databases">
        <title>Recapitulation of the evolution of biosynthetic gene clusters reveals hidden chemical diversity on bacterial genomes.</title>
        <authorList>
            <person name="Cruz-Morales P."/>
            <person name="Martinez-Guerrero C."/>
            <person name="Morales-Escalante M.A."/>
            <person name="Yanez-Guerra L.A."/>
            <person name="Kopp J.F."/>
            <person name="Feldmann J."/>
            <person name="Ramos-Aboites H.E."/>
            <person name="Barona-Gomez F."/>
        </authorList>
    </citation>
    <scope>NUCLEOTIDE SEQUENCE [LARGE SCALE GENOMIC DNA]</scope>
    <source>
        <strain evidence="3 4">ATCC 31245</strain>
    </source>
</reference>
<accession>A0A0J6XW63</accession>
<dbReference type="STRING" id="66430.ACS04_01145"/>
<dbReference type="PANTHER" id="PTHR23242:SF9">
    <property type="entry name" value="TRANSCRIPTION FACTOR HOXA13"/>
    <property type="match status" value="1"/>
</dbReference>
<dbReference type="AlphaFoldDB" id="A0A0J6XW63"/>
<keyword evidence="2" id="KW-0472">Membrane</keyword>
<evidence type="ECO:0000313" key="4">
    <source>
        <dbReference type="Proteomes" id="UP000035932"/>
    </source>
</evidence>
<evidence type="ECO:0000256" key="1">
    <source>
        <dbReference type="SAM" id="MobiDB-lite"/>
    </source>
</evidence>
<feature type="transmembrane region" description="Helical" evidence="2">
    <location>
        <begin position="84"/>
        <end position="100"/>
    </location>
</feature>
<dbReference type="PANTHER" id="PTHR23242">
    <property type="entry name" value="TRANSCRIPTION FACTOR HOXA13"/>
    <property type="match status" value="1"/>
</dbReference>
<gene>
    <name evidence="3" type="ORF">ACS04_01145</name>
</gene>
<evidence type="ECO:0000313" key="3">
    <source>
        <dbReference type="EMBL" id="KMO99619.1"/>
    </source>
</evidence>
<feature type="transmembrane region" description="Helical" evidence="2">
    <location>
        <begin position="48"/>
        <end position="72"/>
    </location>
</feature>
<organism evidence="3 4">
    <name type="scientific">Streptomyces roseus</name>
    <dbReference type="NCBI Taxonomy" id="66430"/>
    <lineage>
        <taxon>Bacteria</taxon>
        <taxon>Bacillati</taxon>
        <taxon>Actinomycetota</taxon>
        <taxon>Actinomycetes</taxon>
        <taxon>Kitasatosporales</taxon>
        <taxon>Streptomycetaceae</taxon>
        <taxon>Streptomyces</taxon>
    </lineage>
</organism>
<dbReference type="InterPro" id="IPR021235">
    <property type="entry name" value="DUF2637"/>
</dbReference>
<dbReference type="Proteomes" id="UP000035932">
    <property type="component" value="Unassembled WGS sequence"/>
</dbReference>
<sequence>MAAMQLTRTHRILIGVVVAGAVVIAGIGFAGSYAAVRALALQKGFGNFSLVFPIGIDMGICVLLALDLLLTWIRIPFPLLRQTAWLLTAATIAFNGAAAWPDPLGVGMHAVIPILFVVTVEAARHAVGRIADITADRHMEGVRITRWLLSPLPTFKLWRRMKLWELRSYEQAVGMEQDRLIYQARLQARYGRAWRRKAPVEALMPLRLARIGVPLAQTAPEGLAAAGIDPLLLPPAAASVAAVAPGTAPAAPAAPVAPALEAAAQEVPGPQAARPAQAPAAVSPGAVPTGAVPPVTHAPPPYAVEPTAMPAAHDSAWFAAPLAPQAAYEGGYNPQYVEGLEPTPVMPPTGPDQEQEQDPGQVRERLQGQLMEPQPGQEQLPTPRQEARPGTGEPVSDIDEAKFTEAAYEVFRTYIEENGKVPSPEQVDIYLSDRHGINHPLAFRTISRLMPELKQRYQRDLENEHIS</sequence>
<dbReference type="EMBL" id="LFML01000006">
    <property type="protein sequence ID" value="KMO99619.1"/>
    <property type="molecule type" value="Genomic_DNA"/>
</dbReference>
<keyword evidence="4" id="KW-1185">Reference proteome</keyword>
<name>A0A0J6XW63_9ACTN</name>
<keyword evidence="2" id="KW-0812">Transmembrane</keyword>
<feature type="region of interest" description="Disordered" evidence="1">
    <location>
        <begin position="265"/>
        <end position="285"/>
    </location>
</feature>
<protein>
    <submittedName>
        <fullName evidence="3">Membrane protein</fullName>
    </submittedName>
</protein>
<evidence type="ECO:0000256" key="2">
    <source>
        <dbReference type="SAM" id="Phobius"/>
    </source>
</evidence>
<comment type="caution">
    <text evidence="3">The sequence shown here is derived from an EMBL/GenBank/DDBJ whole genome shotgun (WGS) entry which is preliminary data.</text>
</comment>
<dbReference type="PATRIC" id="fig|66430.4.peg.5523"/>
<dbReference type="Pfam" id="PF10935">
    <property type="entry name" value="DUF2637"/>
    <property type="match status" value="1"/>
</dbReference>